<protein>
    <submittedName>
        <fullName evidence="2">Uncharacterized protein</fullName>
    </submittedName>
</protein>
<dbReference type="KEGG" id="led:BBK82_35250"/>
<dbReference type="STRING" id="1586287.BBK82_35250"/>
<reference evidence="2 3" key="1">
    <citation type="submission" date="2016-07" db="EMBL/GenBank/DDBJ databases">
        <title>Complete genome sequence of the Lentzea guizhouensis DHS C013.</title>
        <authorList>
            <person name="Cao C."/>
        </authorList>
    </citation>
    <scope>NUCLEOTIDE SEQUENCE [LARGE SCALE GENOMIC DNA]</scope>
    <source>
        <strain evidence="2 3">DHS C013</strain>
    </source>
</reference>
<dbReference type="AlphaFoldDB" id="A0A1B2HS23"/>
<dbReference type="RefSeq" id="WP_065918831.1">
    <property type="nucleotide sequence ID" value="NZ_CP016793.1"/>
</dbReference>
<accession>A0A1B2HS23</accession>
<organism evidence="2 3">
    <name type="scientific">Lentzea guizhouensis</name>
    <dbReference type="NCBI Taxonomy" id="1586287"/>
    <lineage>
        <taxon>Bacteria</taxon>
        <taxon>Bacillati</taxon>
        <taxon>Actinomycetota</taxon>
        <taxon>Actinomycetes</taxon>
        <taxon>Pseudonocardiales</taxon>
        <taxon>Pseudonocardiaceae</taxon>
        <taxon>Lentzea</taxon>
    </lineage>
</organism>
<evidence type="ECO:0000256" key="1">
    <source>
        <dbReference type="SAM" id="MobiDB-lite"/>
    </source>
</evidence>
<name>A0A1B2HS23_9PSEU</name>
<evidence type="ECO:0000313" key="3">
    <source>
        <dbReference type="Proteomes" id="UP000093053"/>
    </source>
</evidence>
<dbReference type="EMBL" id="CP016793">
    <property type="protein sequence ID" value="ANZ40492.1"/>
    <property type="molecule type" value="Genomic_DNA"/>
</dbReference>
<feature type="compositionally biased region" description="Basic and acidic residues" evidence="1">
    <location>
        <begin position="91"/>
        <end position="100"/>
    </location>
</feature>
<keyword evidence="3" id="KW-1185">Reference proteome</keyword>
<feature type="region of interest" description="Disordered" evidence="1">
    <location>
        <begin position="80"/>
        <end position="100"/>
    </location>
</feature>
<dbReference type="OrthoDB" id="3384418at2"/>
<dbReference type="Proteomes" id="UP000093053">
    <property type="component" value="Chromosome"/>
</dbReference>
<feature type="region of interest" description="Disordered" evidence="1">
    <location>
        <begin position="1"/>
        <end position="21"/>
    </location>
</feature>
<sequence>MVTVMPAVAASSSWTDEDGTRLPSGDVHAWWRGQNQTLCGVPLHRARLGRFSHVLWIDAMWVHDTAAADTPVMAMCPRCTAATRPKRGRRADRARTRPRP</sequence>
<proteinExistence type="predicted"/>
<gene>
    <name evidence="2" type="ORF">BBK82_35250</name>
</gene>
<evidence type="ECO:0000313" key="2">
    <source>
        <dbReference type="EMBL" id="ANZ40492.1"/>
    </source>
</evidence>